<feature type="transmembrane region" description="Helical" evidence="1">
    <location>
        <begin position="12"/>
        <end position="32"/>
    </location>
</feature>
<proteinExistence type="predicted"/>
<comment type="caution">
    <text evidence="2">The sequence shown here is derived from an EMBL/GenBank/DDBJ whole genome shotgun (WGS) entry which is preliminary data.</text>
</comment>
<evidence type="ECO:0000313" key="2">
    <source>
        <dbReference type="EMBL" id="MFD0692431.1"/>
    </source>
</evidence>
<keyword evidence="1" id="KW-1133">Transmembrane helix</keyword>
<evidence type="ECO:0000256" key="1">
    <source>
        <dbReference type="SAM" id="Phobius"/>
    </source>
</evidence>
<keyword evidence="3" id="KW-1185">Reference proteome</keyword>
<protein>
    <recommendedName>
        <fullName evidence="4">DUF4175 domain-containing protein</fullName>
    </recommendedName>
</protein>
<evidence type="ECO:0000313" key="3">
    <source>
        <dbReference type="Proteomes" id="UP001597063"/>
    </source>
</evidence>
<evidence type="ECO:0008006" key="4">
    <source>
        <dbReference type="Google" id="ProtNLM"/>
    </source>
</evidence>
<dbReference type="EMBL" id="JBHTGP010000041">
    <property type="protein sequence ID" value="MFD0692431.1"/>
    <property type="molecule type" value="Genomic_DNA"/>
</dbReference>
<dbReference type="Proteomes" id="UP001597063">
    <property type="component" value="Unassembled WGS sequence"/>
</dbReference>
<dbReference type="RefSeq" id="WP_131756200.1">
    <property type="nucleotide sequence ID" value="NZ_CAACUY010000013.1"/>
</dbReference>
<accession>A0ABW2Y1H0</accession>
<organism evidence="2 3">
    <name type="scientific">Actinomadura fibrosa</name>
    <dbReference type="NCBI Taxonomy" id="111802"/>
    <lineage>
        <taxon>Bacteria</taxon>
        <taxon>Bacillati</taxon>
        <taxon>Actinomycetota</taxon>
        <taxon>Actinomycetes</taxon>
        <taxon>Streptosporangiales</taxon>
        <taxon>Thermomonosporaceae</taxon>
        <taxon>Actinomadura</taxon>
    </lineage>
</organism>
<keyword evidence="1" id="KW-0472">Membrane</keyword>
<keyword evidence="1" id="KW-0812">Transmembrane</keyword>
<gene>
    <name evidence="2" type="ORF">ACFQZM_48655</name>
</gene>
<name>A0ABW2Y1H0_9ACTN</name>
<feature type="transmembrane region" description="Helical" evidence="1">
    <location>
        <begin position="38"/>
        <end position="58"/>
    </location>
</feature>
<sequence length="76" mass="8819">MRRNPVSQMFLDRMVGFGWVTVVVGVLITILGVVVPSWAVVGFGLVFILVGAGYVWFVGRWGEWMSRRDFEDRWRR</sequence>
<reference evidence="3" key="1">
    <citation type="journal article" date="2019" name="Int. J. Syst. Evol. Microbiol.">
        <title>The Global Catalogue of Microorganisms (GCM) 10K type strain sequencing project: providing services to taxonomists for standard genome sequencing and annotation.</title>
        <authorList>
            <consortium name="The Broad Institute Genomics Platform"/>
            <consortium name="The Broad Institute Genome Sequencing Center for Infectious Disease"/>
            <person name="Wu L."/>
            <person name="Ma J."/>
        </authorList>
    </citation>
    <scope>NUCLEOTIDE SEQUENCE [LARGE SCALE GENOMIC DNA]</scope>
    <source>
        <strain evidence="3">JCM 9371</strain>
    </source>
</reference>